<evidence type="ECO:0000256" key="6">
    <source>
        <dbReference type="ARBA" id="ARBA00023136"/>
    </source>
</evidence>
<dbReference type="Proteomes" id="UP000001695">
    <property type="component" value="Chromosome"/>
</dbReference>
<protein>
    <submittedName>
        <fullName evidence="8">Chromate transporter</fullName>
    </submittedName>
</protein>
<evidence type="ECO:0000313" key="8">
    <source>
        <dbReference type="EMBL" id="ACB95155.1"/>
    </source>
</evidence>
<keyword evidence="9" id="KW-1185">Reference proteome</keyword>
<feature type="transmembrane region" description="Helical" evidence="7">
    <location>
        <begin position="81"/>
        <end position="106"/>
    </location>
</feature>
<dbReference type="GO" id="GO:0005886">
    <property type="term" value="C:plasma membrane"/>
    <property type="evidence" value="ECO:0007669"/>
    <property type="project" value="UniProtKB-SubCell"/>
</dbReference>
<evidence type="ECO:0000256" key="3">
    <source>
        <dbReference type="ARBA" id="ARBA00022475"/>
    </source>
</evidence>
<feature type="transmembrane region" description="Helical" evidence="7">
    <location>
        <begin position="16"/>
        <end position="35"/>
    </location>
</feature>
<accession>B2IB71</accession>
<evidence type="ECO:0000313" key="9">
    <source>
        <dbReference type="Proteomes" id="UP000001695"/>
    </source>
</evidence>
<proteinExistence type="inferred from homology"/>
<dbReference type="KEGG" id="bid:Bind_1522"/>
<dbReference type="GO" id="GO:0015109">
    <property type="term" value="F:chromate transmembrane transporter activity"/>
    <property type="evidence" value="ECO:0007669"/>
    <property type="project" value="InterPro"/>
</dbReference>
<evidence type="ECO:0000256" key="2">
    <source>
        <dbReference type="ARBA" id="ARBA00005262"/>
    </source>
</evidence>
<dbReference type="EMBL" id="CP001016">
    <property type="protein sequence ID" value="ACB95155.1"/>
    <property type="molecule type" value="Genomic_DNA"/>
</dbReference>
<reference evidence="8 9" key="2">
    <citation type="journal article" date="2010" name="J. Bacteriol.">
        <title>Complete genome sequence of Beijerinckia indica subsp. indica.</title>
        <authorList>
            <person name="Tamas I."/>
            <person name="Dedysh S.N."/>
            <person name="Liesack W."/>
            <person name="Stott M.B."/>
            <person name="Alam M."/>
            <person name="Murrell J.C."/>
            <person name="Dunfield P.F."/>
        </authorList>
    </citation>
    <scope>NUCLEOTIDE SEQUENCE [LARGE SCALE GENOMIC DNA]</scope>
    <source>
        <strain evidence="9">ATCC 9039 / DSM 1715 / NCIMB 8712</strain>
    </source>
</reference>
<dbReference type="RefSeq" id="WP_012384512.1">
    <property type="nucleotide sequence ID" value="NC_010581.1"/>
</dbReference>
<dbReference type="eggNOG" id="COG2059">
    <property type="taxonomic scope" value="Bacteria"/>
</dbReference>
<sequence length="188" mass="19961">MNLQTLAMEPPPSRRALFLAFLKIGLLGFGGVAAWVRRIVVEERQWLNDRDFAELLGFASVLPGANTVNIAILLGDRYRGLSGVFAALSGLLAAPLLIMLLLAVIYDHFSTLPAVNNAMAGAAAATAGLIIGTAIKVLRSIWKDAHVLPVACAVFVAVGLFRLPFVPTLACLVPLSLFATVLATRKKA</sequence>
<evidence type="ECO:0000256" key="4">
    <source>
        <dbReference type="ARBA" id="ARBA00022692"/>
    </source>
</evidence>
<feature type="transmembrane region" description="Helical" evidence="7">
    <location>
        <begin position="167"/>
        <end position="184"/>
    </location>
</feature>
<gene>
    <name evidence="8" type="ordered locus">Bind_1522</name>
</gene>
<keyword evidence="5 7" id="KW-1133">Transmembrane helix</keyword>
<reference evidence="9" key="1">
    <citation type="submission" date="2008-03" db="EMBL/GenBank/DDBJ databases">
        <title>Complete sequence of chromosome of Beijerinckia indica subsp. indica ATCC 9039.</title>
        <authorList>
            <consortium name="US DOE Joint Genome Institute"/>
            <person name="Copeland A."/>
            <person name="Lucas S."/>
            <person name="Lapidus A."/>
            <person name="Glavina del Rio T."/>
            <person name="Dalin E."/>
            <person name="Tice H."/>
            <person name="Bruce D."/>
            <person name="Goodwin L."/>
            <person name="Pitluck S."/>
            <person name="LaButti K."/>
            <person name="Schmutz J."/>
            <person name="Larimer F."/>
            <person name="Land M."/>
            <person name="Hauser L."/>
            <person name="Kyrpides N."/>
            <person name="Mikhailova N."/>
            <person name="Dunfield P.F."/>
            <person name="Dedysh S.N."/>
            <person name="Liesack W."/>
            <person name="Saw J.H."/>
            <person name="Alam M."/>
            <person name="Chen Y."/>
            <person name="Murrell J.C."/>
            <person name="Richardson P."/>
        </authorList>
    </citation>
    <scope>NUCLEOTIDE SEQUENCE [LARGE SCALE GENOMIC DNA]</scope>
    <source>
        <strain evidence="9">ATCC 9039 / DSM 1715 / NCIMB 8712</strain>
    </source>
</reference>
<dbReference type="InterPro" id="IPR052518">
    <property type="entry name" value="CHR_Transporter"/>
</dbReference>
<evidence type="ECO:0000256" key="5">
    <source>
        <dbReference type="ARBA" id="ARBA00022989"/>
    </source>
</evidence>
<dbReference type="AlphaFoldDB" id="B2IB71"/>
<comment type="similarity">
    <text evidence="2">Belongs to the chromate ion transporter (CHR) (TC 2.A.51) family.</text>
</comment>
<dbReference type="HOGENOM" id="CLU_018106_3_0_5"/>
<dbReference type="InterPro" id="IPR003370">
    <property type="entry name" value="Chromate_transpt"/>
</dbReference>
<dbReference type="OrthoDB" id="8969999at2"/>
<evidence type="ECO:0000256" key="1">
    <source>
        <dbReference type="ARBA" id="ARBA00004651"/>
    </source>
</evidence>
<keyword evidence="6 7" id="KW-0472">Membrane</keyword>
<dbReference type="PANTHER" id="PTHR43663:SF1">
    <property type="entry name" value="CHROMATE TRANSPORTER"/>
    <property type="match status" value="1"/>
</dbReference>
<feature type="transmembrane region" description="Helical" evidence="7">
    <location>
        <begin position="55"/>
        <end position="74"/>
    </location>
</feature>
<organism evidence="8 9">
    <name type="scientific">Beijerinckia indica subsp. indica (strain ATCC 9039 / DSM 1715 / NCIMB 8712)</name>
    <dbReference type="NCBI Taxonomy" id="395963"/>
    <lineage>
        <taxon>Bacteria</taxon>
        <taxon>Pseudomonadati</taxon>
        <taxon>Pseudomonadota</taxon>
        <taxon>Alphaproteobacteria</taxon>
        <taxon>Hyphomicrobiales</taxon>
        <taxon>Beijerinckiaceae</taxon>
        <taxon>Beijerinckia</taxon>
    </lineage>
</organism>
<feature type="transmembrane region" description="Helical" evidence="7">
    <location>
        <begin position="118"/>
        <end position="138"/>
    </location>
</feature>
<comment type="subcellular location">
    <subcellularLocation>
        <location evidence="1">Cell membrane</location>
        <topology evidence="1">Multi-pass membrane protein</topology>
    </subcellularLocation>
</comment>
<dbReference type="PANTHER" id="PTHR43663">
    <property type="entry name" value="CHROMATE TRANSPORT PROTEIN-RELATED"/>
    <property type="match status" value="1"/>
</dbReference>
<evidence type="ECO:0000256" key="7">
    <source>
        <dbReference type="SAM" id="Phobius"/>
    </source>
</evidence>
<dbReference type="STRING" id="395963.Bind_1522"/>
<dbReference type="Pfam" id="PF02417">
    <property type="entry name" value="Chromate_transp"/>
    <property type="match status" value="1"/>
</dbReference>
<keyword evidence="3" id="KW-1003">Cell membrane</keyword>
<name>B2IB71_BEII9</name>
<keyword evidence="4 7" id="KW-0812">Transmembrane</keyword>